<comment type="caution">
    <text evidence="6">The sequence shown here is derived from an EMBL/GenBank/DDBJ whole genome shotgun (WGS) entry which is preliminary data.</text>
</comment>
<evidence type="ECO:0000313" key="7">
    <source>
        <dbReference type="Proteomes" id="UP000275408"/>
    </source>
</evidence>
<dbReference type="Gene3D" id="3.90.215.10">
    <property type="entry name" value="Gamma Fibrinogen, chain A, domain 1"/>
    <property type="match status" value="3"/>
</dbReference>
<feature type="domain" description="EGF-like" evidence="4">
    <location>
        <begin position="497"/>
        <end position="535"/>
    </location>
</feature>
<dbReference type="InterPro" id="IPR001881">
    <property type="entry name" value="EGF-like_Ca-bd_dom"/>
</dbReference>
<organism evidence="6 7">
    <name type="scientific">Pocillopora damicornis</name>
    <name type="common">Cauliflower coral</name>
    <name type="synonym">Millepora damicornis</name>
    <dbReference type="NCBI Taxonomy" id="46731"/>
    <lineage>
        <taxon>Eukaryota</taxon>
        <taxon>Metazoa</taxon>
        <taxon>Cnidaria</taxon>
        <taxon>Anthozoa</taxon>
        <taxon>Hexacorallia</taxon>
        <taxon>Scleractinia</taxon>
        <taxon>Astrocoeniina</taxon>
        <taxon>Pocilloporidae</taxon>
        <taxon>Pocillopora</taxon>
    </lineage>
</organism>
<dbReference type="CDD" id="cd00054">
    <property type="entry name" value="EGF_CA"/>
    <property type="match status" value="2"/>
</dbReference>
<dbReference type="PROSITE" id="PS50026">
    <property type="entry name" value="EGF_3"/>
    <property type="match status" value="2"/>
</dbReference>
<dbReference type="SUPFAM" id="SSF56496">
    <property type="entry name" value="Fibrinogen C-terminal domain-like"/>
    <property type="match status" value="3"/>
</dbReference>
<feature type="domain" description="Fibrinogen C-terminal" evidence="5">
    <location>
        <begin position="114"/>
        <end position="309"/>
    </location>
</feature>
<dbReference type="Proteomes" id="UP000275408">
    <property type="component" value="Unassembled WGS sequence"/>
</dbReference>
<evidence type="ECO:0000256" key="3">
    <source>
        <dbReference type="SAM" id="Phobius"/>
    </source>
</evidence>
<name>A0A3M6UD87_POCDA</name>
<dbReference type="SMART" id="SM00186">
    <property type="entry name" value="FBG"/>
    <property type="match status" value="2"/>
</dbReference>
<feature type="domain" description="Fibrinogen C-terminal" evidence="5">
    <location>
        <begin position="533"/>
        <end position="752"/>
    </location>
</feature>
<dbReference type="InterPro" id="IPR020837">
    <property type="entry name" value="Fibrinogen_CS"/>
</dbReference>
<evidence type="ECO:0000313" key="6">
    <source>
        <dbReference type="EMBL" id="RMX51474.1"/>
    </source>
</evidence>
<dbReference type="GO" id="GO:0005615">
    <property type="term" value="C:extracellular space"/>
    <property type="evidence" value="ECO:0007669"/>
    <property type="project" value="TreeGrafter"/>
</dbReference>
<dbReference type="NCBIfam" id="NF040941">
    <property type="entry name" value="GGGWT_bact"/>
    <property type="match status" value="3"/>
</dbReference>
<dbReference type="Gene3D" id="4.10.530.10">
    <property type="entry name" value="Gamma-fibrinogen Carboxyl Terminal Fragment, domain 2"/>
    <property type="match status" value="1"/>
</dbReference>
<accession>A0A3M6UD87</accession>
<dbReference type="AlphaFoldDB" id="A0A3M6UD87"/>
<dbReference type="PROSITE" id="PS00514">
    <property type="entry name" value="FIBRINOGEN_C_1"/>
    <property type="match status" value="2"/>
</dbReference>
<dbReference type="EMBL" id="RCHS01001779">
    <property type="protein sequence ID" value="RMX51474.1"/>
    <property type="molecule type" value="Genomic_DNA"/>
</dbReference>
<gene>
    <name evidence="6" type="ORF">pdam_00018811</name>
</gene>
<evidence type="ECO:0000256" key="1">
    <source>
        <dbReference type="ARBA" id="ARBA00023157"/>
    </source>
</evidence>
<dbReference type="PANTHER" id="PTHR19143">
    <property type="entry name" value="FIBRINOGEN/TENASCIN/ANGIOPOEITIN"/>
    <property type="match status" value="1"/>
</dbReference>
<evidence type="ECO:0000259" key="4">
    <source>
        <dbReference type="PROSITE" id="PS50026"/>
    </source>
</evidence>
<feature type="disulfide bond" evidence="2">
    <location>
        <begin position="336"/>
        <end position="345"/>
    </location>
</feature>
<keyword evidence="1 2" id="KW-1015">Disulfide bond</keyword>
<feature type="domain" description="EGF-like" evidence="4">
    <location>
        <begin position="308"/>
        <end position="346"/>
    </location>
</feature>
<proteinExistence type="predicted"/>
<dbReference type="Gene3D" id="2.10.25.10">
    <property type="entry name" value="Laminin"/>
    <property type="match status" value="2"/>
</dbReference>
<dbReference type="PROSITE" id="PS51406">
    <property type="entry name" value="FIBRINOGEN_C_2"/>
    <property type="match status" value="3"/>
</dbReference>
<dbReference type="OrthoDB" id="5967277at2759"/>
<sequence length="753" mass="85610">MFKNNYITERAMRFKFSLQPIINILYIFLGIILPPCSCCTDDNYRNIIFKDPIPNMAMKNHAIKSVEVPNEGSCRVMCYMEPNCVSINIGPVVGGNQKCELNNATEENHAPFLLVKNSVKRNCAEMYKSAGKSADGVYAIKPDNLPAFDVFCDQTTEGGGWTVFQKRLDGSVDFYRYWNDYKRGFGDLCGEFWLGLDKIHRLTSDDNNTLRVDFEDFEGNTAYAEYNLFSVMSGKDKYKLILGSYSGNSGDSLTKHRDMPFTTRDQDNDIQRDHNCAIKFKGAWWYRKCHRSNLNGLYLRGNHSSYADGNLCSSSPCLNNGTCQAGFTNKGFRCVCQEKFTGETCQVEVKRNCAEIYKSAGKPADGVYAIKPDNLPAFDVFCDQTTKGGGWTVFQKRLDGSVDFYRYWNDYKHDDYRNIIFKDPMPNMAMKNHAIKSVEVPNEGSCRVMCYMEPNCVSINIGPVAGGNQKCELNNATEENHAPFLLVKNPGYTYLAIENPCSSSPCLNNGTCQAGFTNKGFRCVCRERFTGETCQIEVKRNCADIYKSPDNSTYGVYTIKPDTLPAFDVFCDQTTAGGGWTVIQKRLNGSVDFYRYWSDYKCGFGDLRGEFWLGLDKIHRLTSDDNNVLRVDLEDFEGNTAYAEYRLFGVMSEKDKYKLILGSYSGNSGDSLAYHRSMPFTTRDQDNDNYGGHNCAIKFKGAWWYKGCHHSNLNGLYLRGNHSTYANGVNWFHWKSYKYSLKRTEMKIRPVDF</sequence>
<evidence type="ECO:0000259" key="5">
    <source>
        <dbReference type="PROSITE" id="PS51406"/>
    </source>
</evidence>
<dbReference type="GO" id="GO:0005509">
    <property type="term" value="F:calcium ion binding"/>
    <property type="evidence" value="ECO:0007669"/>
    <property type="project" value="InterPro"/>
</dbReference>
<comment type="caution">
    <text evidence="2">Lacks conserved residue(s) required for the propagation of feature annotation.</text>
</comment>
<feature type="disulfide bond" evidence="2">
    <location>
        <begin position="506"/>
        <end position="523"/>
    </location>
</feature>
<dbReference type="SUPFAM" id="SSF57196">
    <property type="entry name" value="EGF/Laminin"/>
    <property type="match status" value="2"/>
</dbReference>
<evidence type="ECO:0000256" key="2">
    <source>
        <dbReference type="PROSITE-ProRule" id="PRU00076"/>
    </source>
</evidence>
<dbReference type="FunFam" id="2.10.25.10:FF:000610">
    <property type="entry name" value="protein HEG homolog 1 isoform X1"/>
    <property type="match status" value="2"/>
</dbReference>
<dbReference type="Pfam" id="PF00147">
    <property type="entry name" value="Fibrinogen_C"/>
    <property type="match status" value="3"/>
</dbReference>
<reference evidence="6 7" key="1">
    <citation type="journal article" date="2018" name="Sci. Rep.">
        <title>Comparative analysis of the Pocillopora damicornis genome highlights role of immune system in coral evolution.</title>
        <authorList>
            <person name="Cunning R."/>
            <person name="Bay R.A."/>
            <person name="Gillette P."/>
            <person name="Baker A.C."/>
            <person name="Traylor-Knowles N."/>
        </authorList>
    </citation>
    <scope>NUCLEOTIDE SEQUENCE [LARGE SCALE GENOMIC DNA]</scope>
    <source>
        <strain evidence="6">RSMAS</strain>
        <tissue evidence="6">Whole animal</tissue>
    </source>
</reference>
<dbReference type="FunFam" id="3.90.215.10:FF:000001">
    <property type="entry name" value="Tenascin isoform 1"/>
    <property type="match status" value="2"/>
</dbReference>
<keyword evidence="2" id="KW-0245">EGF-like domain</keyword>
<dbReference type="Pfam" id="PF00008">
    <property type="entry name" value="EGF"/>
    <property type="match status" value="2"/>
</dbReference>
<feature type="disulfide bond" evidence="2">
    <location>
        <begin position="525"/>
        <end position="534"/>
    </location>
</feature>
<keyword evidence="3" id="KW-1133">Transmembrane helix</keyword>
<dbReference type="InterPro" id="IPR000742">
    <property type="entry name" value="EGF"/>
</dbReference>
<keyword evidence="7" id="KW-1185">Reference proteome</keyword>
<dbReference type="InterPro" id="IPR036056">
    <property type="entry name" value="Fibrinogen-like_C"/>
</dbReference>
<protein>
    <recommendedName>
        <fullName evidence="8">Fibrinogen C-terminal domain-containing protein</fullName>
    </recommendedName>
</protein>
<dbReference type="CDD" id="cd00087">
    <property type="entry name" value="FReD"/>
    <property type="match status" value="2"/>
</dbReference>
<keyword evidence="3" id="KW-0472">Membrane</keyword>
<feature type="disulfide bond" evidence="2">
    <location>
        <begin position="317"/>
        <end position="334"/>
    </location>
</feature>
<feature type="domain" description="Fibrinogen C-terminal" evidence="5">
    <location>
        <begin position="344"/>
        <end position="412"/>
    </location>
</feature>
<dbReference type="InterPro" id="IPR014716">
    <property type="entry name" value="Fibrinogen_a/b/g_C_1"/>
</dbReference>
<feature type="transmembrane region" description="Helical" evidence="3">
    <location>
        <begin position="12"/>
        <end position="33"/>
    </location>
</feature>
<dbReference type="PROSITE" id="PS00022">
    <property type="entry name" value="EGF_1"/>
    <property type="match status" value="2"/>
</dbReference>
<evidence type="ECO:0008006" key="8">
    <source>
        <dbReference type="Google" id="ProtNLM"/>
    </source>
</evidence>
<dbReference type="SMART" id="SM00179">
    <property type="entry name" value="EGF_CA"/>
    <property type="match status" value="2"/>
</dbReference>
<dbReference type="InterPro" id="IPR050373">
    <property type="entry name" value="Fibrinogen_C-term_domain"/>
</dbReference>
<dbReference type="PANTHER" id="PTHR19143:SF458">
    <property type="entry name" value="FIBRINOGEN C-TERMINAL DOMAIN-CONTAINING PROTEIN-RELATED"/>
    <property type="match status" value="1"/>
</dbReference>
<keyword evidence="3" id="KW-0812">Transmembrane</keyword>
<dbReference type="SMART" id="SM00181">
    <property type="entry name" value="EGF"/>
    <property type="match status" value="2"/>
</dbReference>
<dbReference type="InterPro" id="IPR002181">
    <property type="entry name" value="Fibrinogen_a/b/g_C_dom"/>
</dbReference>